<evidence type="ECO:0000256" key="1">
    <source>
        <dbReference type="PIRNR" id="PIRNR037706"/>
    </source>
</evidence>
<dbReference type="Proteomes" id="UP001174997">
    <property type="component" value="Unassembled WGS sequence"/>
</dbReference>
<evidence type="ECO:0000313" key="2">
    <source>
        <dbReference type="EMBL" id="KAK0666990.1"/>
    </source>
</evidence>
<dbReference type="GO" id="GO:0003735">
    <property type="term" value="F:structural constituent of ribosome"/>
    <property type="evidence" value="ECO:0007669"/>
    <property type="project" value="InterPro"/>
</dbReference>
<evidence type="ECO:0000313" key="3">
    <source>
        <dbReference type="Proteomes" id="UP001174997"/>
    </source>
</evidence>
<name>A0AA39Z9W7_9PEZI</name>
<gene>
    <name evidence="2" type="ORF">QBC41DRAFT_143227</name>
</gene>
<reference evidence="2" key="1">
    <citation type="submission" date="2023-06" db="EMBL/GenBank/DDBJ databases">
        <title>Genome-scale phylogeny and comparative genomics of the fungal order Sordariales.</title>
        <authorList>
            <consortium name="Lawrence Berkeley National Laboratory"/>
            <person name="Hensen N."/>
            <person name="Bonometti L."/>
            <person name="Westerberg I."/>
            <person name="Brannstrom I.O."/>
            <person name="Guillou S."/>
            <person name="Cros-Aarteil S."/>
            <person name="Calhoun S."/>
            <person name="Haridas S."/>
            <person name="Kuo A."/>
            <person name="Mondo S."/>
            <person name="Pangilinan J."/>
            <person name="Riley R."/>
            <person name="Labutti K."/>
            <person name="Andreopoulos B."/>
            <person name="Lipzen A."/>
            <person name="Chen C."/>
            <person name="Yanf M."/>
            <person name="Daum C."/>
            <person name="Ng V."/>
            <person name="Clum A."/>
            <person name="Steindorff A."/>
            <person name="Ohm R."/>
            <person name="Martin F."/>
            <person name="Silar P."/>
            <person name="Natvig D."/>
            <person name="Lalanne C."/>
            <person name="Gautier V."/>
            <person name="Ament-Velasquez S.L."/>
            <person name="Kruys A."/>
            <person name="Hutchinson M.I."/>
            <person name="Powell A.J."/>
            <person name="Barry K."/>
            <person name="Miller A.N."/>
            <person name="Grigoriev I.V."/>
            <person name="Debuchy R."/>
            <person name="Gladieux P."/>
            <person name="Thoren M.H."/>
            <person name="Johannesson H."/>
        </authorList>
    </citation>
    <scope>NUCLEOTIDE SEQUENCE</scope>
    <source>
        <strain evidence="2">CBS 307.81</strain>
    </source>
</reference>
<accession>A0AA39Z9W7</accession>
<keyword evidence="1" id="KW-0687">Ribonucleoprotein</keyword>
<keyword evidence="1" id="KW-0689">Ribosomal protein</keyword>
<dbReference type="EMBL" id="JAULSY010000079">
    <property type="protein sequence ID" value="KAK0666990.1"/>
    <property type="molecule type" value="Genomic_DNA"/>
</dbReference>
<dbReference type="GO" id="GO:0032543">
    <property type="term" value="P:mitochondrial translation"/>
    <property type="evidence" value="ECO:0007669"/>
    <property type="project" value="InterPro"/>
</dbReference>
<dbReference type="AlphaFoldDB" id="A0AA39Z9W7"/>
<keyword evidence="1" id="KW-0496">Mitochondrion</keyword>
<comment type="subcellular location">
    <subcellularLocation>
        <location evidence="1">Mitochondrion</location>
    </subcellularLocation>
</comment>
<comment type="subunit">
    <text evidence="1">Component of the mitochondrial small ribosomal subunit.</text>
</comment>
<dbReference type="GO" id="GO:0005763">
    <property type="term" value="C:mitochondrial small ribosomal subunit"/>
    <property type="evidence" value="ECO:0007669"/>
    <property type="project" value="TreeGrafter"/>
</dbReference>
<dbReference type="InterPro" id="IPR017264">
    <property type="entry name" value="Ribosomal_mS37_fun"/>
</dbReference>
<keyword evidence="3" id="KW-1185">Reference proteome</keyword>
<comment type="similarity">
    <text evidence="1">Belongs to the mitochondrion-specific ribosomal protein mS37 family.</text>
</comment>
<protein>
    <recommendedName>
        <fullName evidence="1">Small ribosomal subunit protein mS37</fullName>
    </recommendedName>
</protein>
<dbReference type="PANTHER" id="PTHR28066">
    <property type="entry name" value="37S RIBOSOMAL PROTEIN MRP10, MITOCHONDRIAL"/>
    <property type="match status" value="1"/>
</dbReference>
<sequence>MSKNPIRLPPLPRLRVRNPNKREQNPCLTIMSSVLACWASAGHTGRACNTVEDALRACMDAPKPPPKPSNTINYHLQRLSSKLIKQASKNK</sequence>
<proteinExistence type="inferred from homology"/>
<comment type="caution">
    <text evidence="2">The sequence shown here is derived from an EMBL/GenBank/DDBJ whole genome shotgun (WGS) entry which is preliminary data.</text>
</comment>
<organism evidence="2 3">
    <name type="scientific">Cercophora samala</name>
    <dbReference type="NCBI Taxonomy" id="330535"/>
    <lineage>
        <taxon>Eukaryota</taxon>
        <taxon>Fungi</taxon>
        <taxon>Dikarya</taxon>
        <taxon>Ascomycota</taxon>
        <taxon>Pezizomycotina</taxon>
        <taxon>Sordariomycetes</taxon>
        <taxon>Sordariomycetidae</taxon>
        <taxon>Sordariales</taxon>
        <taxon>Lasiosphaeriaceae</taxon>
        <taxon>Cercophora</taxon>
    </lineage>
</organism>
<dbReference type="PIRSF" id="PIRSF037706">
    <property type="entry name" value="MRP10"/>
    <property type="match status" value="1"/>
</dbReference>
<comment type="function">
    <text evidence="1">Component of the mitochondrial ribosome (mitoribosome), a dedicated translation machinery responsible for the synthesis of mitochondrial genome-encoded proteins, including at least some of the essential transmembrane subunits of the mitochondrial respiratory chain. The mitoribosomes are attached to the mitochondrial inner membrane and translation products are cotranslationally integrated into the membrane.</text>
</comment>
<dbReference type="PANTHER" id="PTHR28066:SF1">
    <property type="entry name" value="SMALL RIBOSOMAL SUBUNIT PROTEIN MS37"/>
    <property type="match status" value="1"/>
</dbReference>